<proteinExistence type="predicted"/>
<feature type="non-terminal residue" evidence="1">
    <location>
        <position position="97"/>
    </location>
</feature>
<reference evidence="1" key="2">
    <citation type="journal article" date="2023" name="Science">
        <title>Genomic signatures of disease resistance in endangered staghorn corals.</title>
        <authorList>
            <person name="Vollmer S.V."/>
            <person name="Selwyn J.D."/>
            <person name="Despard B.A."/>
            <person name="Roesel C.L."/>
        </authorList>
    </citation>
    <scope>NUCLEOTIDE SEQUENCE</scope>
    <source>
        <strain evidence="1">K2</strain>
    </source>
</reference>
<evidence type="ECO:0000313" key="2">
    <source>
        <dbReference type="Proteomes" id="UP001249851"/>
    </source>
</evidence>
<organism evidence="1 2">
    <name type="scientific">Acropora cervicornis</name>
    <name type="common">Staghorn coral</name>
    <dbReference type="NCBI Taxonomy" id="6130"/>
    <lineage>
        <taxon>Eukaryota</taxon>
        <taxon>Metazoa</taxon>
        <taxon>Cnidaria</taxon>
        <taxon>Anthozoa</taxon>
        <taxon>Hexacorallia</taxon>
        <taxon>Scleractinia</taxon>
        <taxon>Astrocoeniina</taxon>
        <taxon>Acroporidae</taxon>
        <taxon>Acropora</taxon>
    </lineage>
</organism>
<reference evidence="1" key="1">
    <citation type="journal article" date="2023" name="G3 (Bethesda)">
        <title>Whole genome assembly and annotation of the endangered Caribbean coral Acropora cervicornis.</title>
        <authorList>
            <person name="Selwyn J.D."/>
            <person name="Vollmer S.V."/>
        </authorList>
    </citation>
    <scope>NUCLEOTIDE SEQUENCE</scope>
    <source>
        <strain evidence="1">K2</strain>
    </source>
</reference>
<dbReference type="EMBL" id="JARQWQ010000005">
    <property type="protein sequence ID" value="KAK2571627.1"/>
    <property type="molecule type" value="Genomic_DNA"/>
</dbReference>
<name>A0AAD9R1X2_ACRCE</name>
<accession>A0AAD9R1X2</accession>
<dbReference type="AlphaFoldDB" id="A0AAD9R1X2"/>
<protein>
    <submittedName>
        <fullName evidence="1">Uncharacterized protein</fullName>
    </submittedName>
</protein>
<gene>
    <name evidence="1" type="ORF">P5673_002993</name>
</gene>
<keyword evidence="2" id="KW-1185">Reference proteome</keyword>
<evidence type="ECO:0000313" key="1">
    <source>
        <dbReference type="EMBL" id="KAK2571627.1"/>
    </source>
</evidence>
<dbReference type="Proteomes" id="UP001249851">
    <property type="component" value="Unassembled WGS sequence"/>
</dbReference>
<comment type="caution">
    <text evidence="1">The sequence shown here is derived from an EMBL/GenBank/DDBJ whole genome shotgun (WGS) entry which is preliminary data.</text>
</comment>
<sequence length="97" mass="10972">THRFVIYAILNNIISTTSEQTHPDVVFDVELIPYLVKTLHLLLSNSGDNHEKPSLYSEDDKGGLLIPTWIIEHLHYGQQKLMLSGKSPSTFTGQRNV</sequence>